<organism evidence="1 2">
    <name type="scientific">Rhodocollybia butyracea</name>
    <dbReference type="NCBI Taxonomy" id="206335"/>
    <lineage>
        <taxon>Eukaryota</taxon>
        <taxon>Fungi</taxon>
        <taxon>Dikarya</taxon>
        <taxon>Basidiomycota</taxon>
        <taxon>Agaricomycotina</taxon>
        <taxon>Agaricomycetes</taxon>
        <taxon>Agaricomycetidae</taxon>
        <taxon>Agaricales</taxon>
        <taxon>Marasmiineae</taxon>
        <taxon>Omphalotaceae</taxon>
        <taxon>Rhodocollybia</taxon>
    </lineage>
</organism>
<sequence>MEEICWNTAKERDLFLGELEALAEILSRLKLLVESKSQSSPPDPWIEALQKINLFQDNAVLEQTLRDIALKLGIPDANKVYTRMVTQSIGTSQAIKLSSGGNPNQSFTRKVVSGARKSEMVDLLARVQRMCQMAQIALSAYSAEQLAKMSKTVEQRLDLYQQQISAKLDEGG</sequence>
<protein>
    <submittedName>
        <fullName evidence="1">Uncharacterized protein</fullName>
    </submittedName>
</protein>
<dbReference type="EMBL" id="JADNRY010000105">
    <property type="protein sequence ID" value="KAF9065375.1"/>
    <property type="molecule type" value="Genomic_DNA"/>
</dbReference>
<gene>
    <name evidence="1" type="ORF">BDP27DRAFT_1424938</name>
</gene>
<dbReference type="Proteomes" id="UP000772434">
    <property type="component" value="Unassembled WGS sequence"/>
</dbReference>
<evidence type="ECO:0000313" key="2">
    <source>
        <dbReference type="Proteomes" id="UP000772434"/>
    </source>
</evidence>
<evidence type="ECO:0000313" key="1">
    <source>
        <dbReference type="EMBL" id="KAF9065375.1"/>
    </source>
</evidence>
<reference evidence="1" key="1">
    <citation type="submission" date="2020-11" db="EMBL/GenBank/DDBJ databases">
        <authorList>
            <consortium name="DOE Joint Genome Institute"/>
            <person name="Ahrendt S."/>
            <person name="Riley R."/>
            <person name="Andreopoulos W."/>
            <person name="Labutti K."/>
            <person name="Pangilinan J."/>
            <person name="Ruiz-Duenas F.J."/>
            <person name="Barrasa J.M."/>
            <person name="Sanchez-Garcia M."/>
            <person name="Camarero S."/>
            <person name="Miyauchi S."/>
            <person name="Serrano A."/>
            <person name="Linde D."/>
            <person name="Babiker R."/>
            <person name="Drula E."/>
            <person name="Ayuso-Fernandez I."/>
            <person name="Pacheco R."/>
            <person name="Padilla G."/>
            <person name="Ferreira P."/>
            <person name="Barriuso J."/>
            <person name="Kellner H."/>
            <person name="Castanera R."/>
            <person name="Alfaro M."/>
            <person name="Ramirez L."/>
            <person name="Pisabarro A.G."/>
            <person name="Kuo A."/>
            <person name="Tritt A."/>
            <person name="Lipzen A."/>
            <person name="He G."/>
            <person name="Yan M."/>
            <person name="Ng V."/>
            <person name="Cullen D."/>
            <person name="Martin F."/>
            <person name="Rosso M.-N."/>
            <person name="Henrissat B."/>
            <person name="Hibbett D."/>
            <person name="Martinez A.T."/>
            <person name="Grigoriev I.V."/>
        </authorList>
    </citation>
    <scope>NUCLEOTIDE SEQUENCE</scope>
    <source>
        <strain evidence="1">AH 40177</strain>
    </source>
</reference>
<proteinExistence type="predicted"/>
<dbReference type="AlphaFoldDB" id="A0A9P5PNZ4"/>
<keyword evidence="2" id="KW-1185">Reference proteome</keyword>
<accession>A0A9P5PNZ4</accession>
<dbReference type="OrthoDB" id="3089177at2759"/>
<name>A0A9P5PNZ4_9AGAR</name>
<comment type="caution">
    <text evidence="1">The sequence shown here is derived from an EMBL/GenBank/DDBJ whole genome shotgun (WGS) entry which is preliminary data.</text>
</comment>